<dbReference type="AlphaFoldDB" id="A0A1Z4N530"/>
<dbReference type="EMBL" id="AP018248">
    <property type="protein sequence ID" value="BAZ00816.1"/>
    <property type="molecule type" value="Genomic_DNA"/>
</dbReference>
<protein>
    <submittedName>
        <fullName evidence="1">Uncharacterized protein</fullName>
    </submittedName>
</protein>
<keyword evidence="2" id="KW-1185">Reference proteome</keyword>
<evidence type="ECO:0000313" key="2">
    <source>
        <dbReference type="Proteomes" id="UP000218785"/>
    </source>
</evidence>
<dbReference type="Proteomes" id="UP000218785">
    <property type="component" value="Chromosome"/>
</dbReference>
<reference evidence="1 2" key="1">
    <citation type="submission" date="2017-06" db="EMBL/GenBank/DDBJ databases">
        <title>Genome sequencing of cyanobaciteial culture collection at National Institute for Environmental Studies (NIES).</title>
        <authorList>
            <person name="Hirose Y."/>
            <person name="Shimura Y."/>
            <person name="Fujisawa T."/>
            <person name="Nakamura Y."/>
            <person name="Kawachi M."/>
        </authorList>
    </citation>
    <scope>NUCLEOTIDE SEQUENCE [LARGE SCALE GENOMIC DNA]</scope>
    <source>
        <strain evidence="1 2">NIES-37</strain>
    </source>
</reference>
<accession>A0A1Z4N530</accession>
<gene>
    <name evidence="1" type="ORF">NIES37_48120</name>
</gene>
<dbReference type="KEGG" id="ttq:NIES37_48120"/>
<evidence type="ECO:0000313" key="1">
    <source>
        <dbReference type="EMBL" id="BAZ00816.1"/>
    </source>
</evidence>
<proteinExistence type="predicted"/>
<sequence length="84" mass="10034">MRKINVILAIQKELTFLLKMEPVQFSELKTNEIYKIEFLNGYNLQSKFIGIKSGRYYFLDEKGQKFSFTNNTIVHLRFYKSQAE</sequence>
<organism evidence="1 2">
    <name type="scientific">Tolypothrix tenuis PCC 7101</name>
    <dbReference type="NCBI Taxonomy" id="231146"/>
    <lineage>
        <taxon>Bacteria</taxon>
        <taxon>Bacillati</taxon>
        <taxon>Cyanobacteriota</taxon>
        <taxon>Cyanophyceae</taxon>
        <taxon>Nostocales</taxon>
        <taxon>Tolypothrichaceae</taxon>
        <taxon>Tolypothrix</taxon>
    </lineage>
</organism>
<name>A0A1Z4N530_9CYAN</name>